<dbReference type="Pfam" id="PF00772">
    <property type="entry name" value="DnaB"/>
    <property type="match status" value="1"/>
</dbReference>
<keyword evidence="7" id="KW-0238">DNA-binding</keyword>
<dbReference type="GO" id="GO:0005829">
    <property type="term" value="C:cytosol"/>
    <property type="evidence" value="ECO:0007669"/>
    <property type="project" value="TreeGrafter"/>
</dbReference>
<evidence type="ECO:0000256" key="3">
    <source>
        <dbReference type="ARBA" id="ARBA00022741"/>
    </source>
</evidence>
<dbReference type="GO" id="GO:0006260">
    <property type="term" value="P:DNA replication"/>
    <property type="evidence" value="ECO:0007669"/>
    <property type="project" value="UniProtKB-KW"/>
</dbReference>
<evidence type="ECO:0000256" key="10">
    <source>
        <dbReference type="ARBA" id="ARBA00048954"/>
    </source>
</evidence>
<evidence type="ECO:0000256" key="1">
    <source>
        <dbReference type="ARBA" id="ARBA00008428"/>
    </source>
</evidence>
<dbReference type="PANTHER" id="PTHR30153">
    <property type="entry name" value="REPLICATIVE DNA HELICASE DNAB"/>
    <property type="match status" value="1"/>
</dbReference>
<dbReference type="Gene3D" id="3.40.50.300">
    <property type="entry name" value="P-loop containing nucleotide triphosphate hydrolases"/>
    <property type="match status" value="1"/>
</dbReference>
<dbReference type="AlphaFoldDB" id="A0A382DBP1"/>
<comment type="similarity">
    <text evidence="1">Belongs to the helicase family. DnaB subfamily.</text>
</comment>
<dbReference type="GO" id="GO:0016787">
    <property type="term" value="F:hydrolase activity"/>
    <property type="evidence" value="ECO:0007669"/>
    <property type="project" value="UniProtKB-KW"/>
</dbReference>
<evidence type="ECO:0000256" key="6">
    <source>
        <dbReference type="ARBA" id="ARBA00022840"/>
    </source>
</evidence>
<dbReference type="GO" id="GO:0005524">
    <property type="term" value="F:ATP binding"/>
    <property type="evidence" value="ECO:0007669"/>
    <property type="project" value="UniProtKB-KW"/>
</dbReference>
<proteinExistence type="inferred from homology"/>
<dbReference type="SUPFAM" id="SSF52540">
    <property type="entry name" value="P-loop containing nucleoside triphosphate hydrolases"/>
    <property type="match status" value="1"/>
</dbReference>
<evidence type="ECO:0000256" key="4">
    <source>
        <dbReference type="ARBA" id="ARBA00022801"/>
    </source>
</evidence>
<dbReference type="InterPro" id="IPR016136">
    <property type="entry name" value="DNA_helicase_N/primase_C"/>
</dbReference>
<feature type="domain" description="SF4 helicase" evidence="11">
    <location>
        <begin position="189"/>
        <end position="311"/>
    </location>
</feature>
<evidence type="ECO:0000256" key="5">
    <source>
        <dbReference type="ARBA" id="ARBA00022806"/>
    </source>
</evidence>
<keyword evidence="4" id="KW-0378">Hydrolase</keyword>
<keyword evidence="8" id="KW-0413">Isomerase</keyword>
<dbReference type="EC" id="5.6.2.3" evidence="9"/>
<dbReference type="InterPro" id="IPR027417">
    <property type="entry name" value="P-loop_NTPase"/>
</dbReference>
<keyword evidence="3" id="KW-0547">Nucleotide-binding</keyword>
<sequence length="311" mass="34417">MSTTVQINPSSAQIKEMPHNIEAEQGLLGAILLNNDILFDISEIIEIDHFFEEIHKKIYEVINKIVAKGQLATPITLKNYFEIEKSLEEIGGSNYLARLANAAVSLDYAKNYAQIIYDLAVRRSLYDLGGKLSFSAIESDMDINPSDLIEEAERDLYQISEKGTQAHNVQTFKTSIEEAVELATKAFEKDSSVVGLSSNFRDLDQKLGGFHPSDLLIIAGRPSMGKTSLATNIAFNVAKNAHENSDKESSVLFFSLEMASEQLATRILSEQAKISSIEIRKGNLSENDLDSLVNVSKKILEIPLFIDDTPA</sequence>
<evidence type="ECO:0000256" key="2">
    <source>
        <dbReference type="ARBA" id="ARBA00022705"/>
    </source>
</evidence>
<evidence type="ECO:0000313" key="12">
    <source>
        <dbReference type="EMBL" id="SVB35442.1"/>
    </source>
</evidence>
<dbReference type="Gene3D" id="1.10.860.10">
    <property type="entry name" value="DNAb Helicase, Chain A"/>
    <property type="match status" value="1"/>
</dbReference>
<evidence type="ECO:0000259" key="11">
    <source>
        <dbReference type="PROSITE" id="PS51199"/>
    </source>
</evidence>
<evidence type="ECO:0000256" key="7">
    <source>
        <dbReference type="ARBA" id="ARBA00023125"/>
    </source>
</evidence>
<dbReference type="InterPro" id="IPR036185">
    <property type="entry name" value="DNA_heli_DnaB-like_N_sf"/>
</dbReference>
<name>A0A382DBP1_9ZZZZ</name>
<reference evidence="12" key="1">
    <citation type="submission" date="2018-05" db="EMBL/GenBank/DDBJ databases">
        <authorList>
            <person name="Lanie J.A."/>
            <person name="Ng W.-L."/>
            <person name="Kazmierczak K.M."/>
            <person name="Andrzejewski T.M."/>
            <person name="Davidsen T.M."/>
            <person name="Wayne K.J."/>
            <person name="Tettelin H."/>
            <person name="Glass J.I."/>
            <person name="Rusch D."/>
            <person name="Podicherti R."/>
            <person name="Tsui H.-C.T."/>
            <person name="Winkler M.E."/>
        </authorList>
    </citation>
    <scope>NUCLEOTIDE SEQUENCE</scope>
</reference>
<keyword evidence="5" id="KW-0347">Helicase</keyword>
<dbReference type="InterPro" id="IPR007693">
    <property type="entry name" value="DNA_helicase_DnaB-like_N"/>
</dbReference>
<dbReference type="GO" id="GO:0043139">
    <property type="term" value="F:5'-3' DNA helicase activity"/>
    <property type="evidence" value="ECO:0007669"/>
    <property type="project" value="UniProtKB-EC"/>
</dbReference>
<comment type="catalytic activity">
    <reaction evidence="10">
        <text>ATP + H2O = ADP + phosphate + H(+)</text>
        <dbReference type="Rhea" id="RHEA:13065"/>
        <dbReference type="ChEBI" id="CHEBI:15377"/>
        <dbReference type="ChEBI" id="CHEBI:15378"/>
        <dbReference type="ChEBI" id="CHEBI:30616"/>
        <dbReference type="ChEBI" id="CHEBI:43474"/>
        <dbReference type="ChEBI" id="CHEBI:456216"/>
        <dbReference type="EC" id="5.6.2.3"/>
    </reaction>
</comment>
<accession>A0A382DBP1</accession>
<evidence type="ECO:0000256" key="8">
    <source>
        <dbReference type="ARBA" id="ARBA00023235"/>
    </source>
</evidence>
<keyword evidence="6" id="KW-0067">ATP-binding</keyword>
<dbReference type="SUPFAM" id="SSF48024">
    <property type="entry name" value="N-terminal domain of DnaB helicase"/>
    <property type="match status" value="1"/>
</dbReference>
<dbReference type="Pfam" id="PF03796">
    <property type="entry name" value="DnaB_C"/>
    <property type="match status" value="1"/>
</dbReference>
<dbReference type="InterPro" id="IPR007694">
    <property type="entry name" value="DNA_helicase_DnaB-like_C"/>
</dbReference>
<feature type="non-terminal residue" evidence="12">
    <location>
        <position position="311"/>
    </location>
</feature>
<evidence type="ECO:0000256" key="9">
    <source>
        <dbReference type="ARBA" id="ARBA00044969"/>
    </source>
</evidence>
<dbReference type="PANTHER" id="PTHR30153:SF2">
    <property type="entry name" value="REPLICATIVE DNA HELICASE"/>
    <property type="match status" value="1"/>
</dbReference>
<dbReference type="PROSITE" id="PS51199">
    <property type="entry name" value="SF4_HELICASE"/>
    <property type="match status" value="1"/>
</dbReference>
<dbReference type="GO" id="GO:0003677">
    <property type="term" value="F:DNA binding"/>
    <property type="evidence" value="ECO:0007669"/>
    <property type="project" value="UniProtKB-KW"/>
</dbReference>
<gene>
    <name evidence="12" type="ORF">METZ01_LOCUS188296</name>
</gene>
<protein>
    <recommendedName>
        <fullName evidence="9">DNA 5'-3' helicase</fullName>
        <ecNumber evidence="9">5.6.2.3</ecNumber>
    </recommendedName>
</protein>
<organism evidence="12">
    <name type="scientific">marine metagenome</name>
    <dbReference type="NCBI Taxonomy" id="408172"/>
    <lineage>
        <taxon>unclassified sequences</taxon>
        <taxon>metagenomes</taxon>
        <taxon>ecological metagenomes</taxon>
    </lineage>
</organism>
<dbReference type="EMBL" id="UINC01038431">
    <property type="protein sequence ID" value="SVB35442.1"/>
    <property type="molecule type" value="Genomic_DNA"/>
</dbReference>
<keyword evidence="2" id="KW-0235">DNA replication</keyword>